<evidence type="ECO:0000256" key="1">
    <source>
        <dbReference type="SAM" id="SignalP"/>
    </source>
</evidence>
<feature type="chain" id="PRO_5037642521" evidence="1">
    <location>
        <begin position="23"/>
        <end position="413"/>
    </location>
</feature>
<dbReference type="Pfam" id="PF14391">
    <property type="entry name" value="DUF4421"/>
    <property type="match status" value="1"/>
</dbReference>
<accession>A0A928BT68</accession>
<comment type="caution">
    <text evidence="2">The sequence shown here is derived from an EMBL/GenBank/DDBJ whole genome shotgun (WGS) entry which is preliminary data.</text>
</comment>
<keyword evidence="1" id="KW-0732">Signal</keyword>
<evidence type="ECO:0000313" key="3">
    <source>
        <dbReference type="Proteomes" id="UP000763088"/>
    </source>
</evidence>
<dbReference type="EMBL" id="SUYD01000012">
    <property type="protein sequence ID" value="MBE6266774.1"/>
    <property type="molecule type" value="Genomic_DNA"/>
</dbReference>
<organism evidence="2 3">
    <name type="scientific">Xylanibacter ruminicola</name>
    <name type="common">Prevotella ruminicola</name>
    <dbReference type="NCBI Taxonomy" id="839"/>
    <lineage>
        <taxon>Bacteria</taxon>
        <taxon>Pseudomonadati</taxon>
        <taxon>Bacteroidota</taxon>
        <taxon>Bacteroidia</taxon>
        <taxon>Bacteroidales</taxon>
        <taxon>Prevotellaceae</taxon>
        <taxon>Xylanibacter</taxon>
    </lineage>
</organism>
<protein>
    <submittedName>
        <fullName evidence="2">DUF4421 domain-containing protein</fullName>
    </submittedName>
</protein>
<evidence type="ECO:0000313" key="2">
    <source>
        <dbReference type="EMBL" id="MBE6266774.1"/>
    </source>
</evidence>
<dbReference type="AlphaFoldDB" id="A0A928BT68"/>
<proteinExistence type="predicted"/>
<feature type="signal peptide" evidence="1">
    <location>
        <begin position="1"/>
        <end position="22"/>
    </location>
</feature>
<name>A0A928BT68_XYLRU</name>
<gene>
    <name evidence="2" type="ORF">E7102_09945</name>
</gene>
<dbReference type="Proteomes" id="UP000763088">
    <property type="component" value="Unassembled WGS sequence"/>
</dbReference>
<reference evidence="2" key="1">
    <citation type="submission" date="2019-04" db="EMBL/GenBank/DDBJ databases">
        <title>Evolution of Biomass-Degrading Anaerobic Consortia Revealed by Metagenomics.</title>
        <authorList>
            <person name="Peng X."/>
        </authorList>
    </citation>
    <scope>NUCLEOTIDE SEQUENCE</scope>
    <source>
        <strain evidence="2">SIG141</strain>
    </source>
</reference>
<sequence>MSMIRNITICCLLLLLNVAAQAQETTDSVTTDSVSTQTTKQKLMARLSQVQQLLDAKARAKVDSNYIEVPKKPWRVVLRYKESVYDVDYSNSVGSPAAGDGMDWEMRFEPPLSASLGVWAGYRGLGVSVAKSLGKKKGTSLSFSCTGARYGANLRLRAFDIDEATLTGTIYEGGQVLHGTSDAHFRAPVSIASLYLNGYYVFNGRRYSQAAAYNQSVIQRRSAGSLLLGATWYMAALDYSDDKNTGMILLSRNIGRINVQQGNIGVGYGYNWVPFRGFVVNVMAMPALCFYNRMKVYKYDSNYEIAESEGQVDDYGQWSPDTHTWANGKTHKPVPTDDDDTSWYDTVDSWEVGSDTSFSMLRFNVDLRIGIAYNWSNYFVGLQSQFNNFNFKKDQCKVNLYDAWARLSFGVRL</sequence>
<dbReference type="InterPro" id="IPR025535">
    <property type="entry name" value="DUF4421"/>
</dbReference>